<keyword evidence="4 7" id="KW-0573">Peptidoglycan synthesis</keyword>
<gene>
    <name evidence="11" type="ORF">F7O44_12075</name>
</gene>
<dbReference type="Gene3D" id="2.60.40.3780">
    <property type="match status" value="1"/>
</dbReference>
<dbReference type="Gene3D" id="2.40.440.10">
    <property type="entry name" value="L,D-transpeptidase catalytic domain-like"/>
    <property type="match status" value="1"/>
</dbReference>
<dbReference type="InterPro" id="IPR041280">
    <property type="entry name" value="Big_10"/>
</dbReference>
<dbReference type="EMBL" id="WLZY01000003">
    <property type="protein sequence ID" value="NDL57814.1"/>
    <property type="molecule type" value="Genomic_DNA"/>
</dbReference>
<organism evidence="11 12">
    <name type="scientific">Phytoactinopolyspora mesophila</name>
    <dbReference type="NCBI Taxonomy" id="2650750"/>
    <lineage>
        <taxon>Bacteria</taxon>
        <taxon>Bacillati</taxon>
        <taxon>Actinomycetota</taxon>
        <taxon>Actinomycetes</taxon>
        <taxon>Jiangellales</taxon>
        <taxon>Jiangellaceae</taxon>
        <taxon>Phytoactinopolyspora</taxon>
    </lineage>
</organism>
<accession>A0A7K3M3C0</accession>
<dbReference type="UniPathway" id="UPA00219"/>
<dbReference type="InterPro" id="IPR050979">
    <property type="entry name" value="LD-transpeptidase"/>
</dbReference>
<dbReference type="GO" id="GO:0008360">
    <property type="term" value="P:regulation of cell shape"/>
    <property type="evidence" value="ECO:0007669"/>
    <property type="project" value="UniProtKB-UniRule"/>
</dbReference>
<evidence type="ECO:0000259" key="10">
    <source>
        <dbReference type="PROSITE" id="PS52029"/>
    </source>
</evidence>
<dbReference type="AlphaFoldDB" id="A0A7K3M3C0"/>
<keyword evidence="2" id="KW-0808">Transferase</keyword>
<evidence type="ECO:0000313" key="12">
    <source>
        <dbReference type="Proteomes" id="UP000460435"/>
    </source>
</evidence>
<evidence type="ECO:0000256" key="2">
    <source>
        <dbReference type="ARBA" id="ARBA00022679"/>
    </source>
</evidence>
<feature type="active site" description="Nucleophile" evidence="7">
    <location>
        <position position="332"/>
    </location>
</feature>
<reference evidence="11 12" key="1">
    <citation type="submission" date="2019-11" db="EMBL/GenBank/DDBJ databases">
        <authorList>
            <person name="Li X.-J."/>
            <person name="Feng X.-M."/>
        </authorList>
    </citation>
    <scope>NUCLEOTIDE SEQUENCE [LARGE SCALE GENOMIC DNA]</scope>
    <source>
        <strain evidence="11 12">XMNu-373</strain>
    </source>
</reference>
<keyword evidence="6 7" id="KW-0961">Cell wall biogenesis/degradation</keyword>
<dbReference type="GO" id="GO:0071972">
    <property type="term" value="F:peptidoglycan L,D-transpeptidase activity"/>
    <property type="evidence" value="ECO:0007669"/>
    <property type="project" value="TreeGrafter"/>
</dbReference>
<evidence type="ECO:0000256" key="1">
    <source>
        <dbReference type="ARBA" id="ARBA00004752"/>
    </source>
</evidence>
<keyword evidence="5" id="KW-0012">Acyltransferase</keyword>
<dbReference type="InterPro" id="IPR038063">
    <property type="entry name" value="Transpep_catalytic_dom"/>
</dbReference>
<evidence type="ECO:0000256" key="5">
    <source>
        <dbReference type="ARBA" id="ARBA00023315"/>
    </source>
</evidence>
<dbReference type="PANTHER" id="PTHR30582">
    <property type="entry name" value="L,D-TRANSPEPTIDASE"/>
    <property type="match status" value="1"/>
</dbReference>
<name>A0A7K3M3C0_9ACTN</name>
<dbReference type="GO" id="GO:0005576">
    <property type="term" value="C:extracellular region"/>
    <property type="evidence" value="ECO:0007669"/>
    <property type="project" value="TreeGrafter"/>
</dbReference>
<proteinExistence type="predicted"/>
<feature type="signal peptide" evidence="9">
    <location>
        <begin position="1"/>
        <end position="21"/>
    </location>
</feature>
<dbReference type="CDD" id="cd16913">
    <property type="entry name" value="YkuD_like"/>
    <property type="match status" value="1"/>
</dbReference>
<protein>
    <submittedName>
        <fullName evidence="11">L,D-transpeptidase family protein</fullName>
    </submittedName>
</protein>
<dbReference type="InterPro" id="IPR005490">
    <property type="entry name" value="LD_TPept_cat_dom"/>
</dbReference>
<evidence type="ECO:0000256" key="9">
    <source>
        <dbReference type="SAM" id="SignalP"/>
    </source>
</evidence>
<comment type="caution">
    <text evidence="11">The sequence shown here is derived from an EMBL/GenBank/DDBJ whole genome shotgun (WGS) entry which is preliminary data.</text>
</comment>
<feature type="chain" id="PRO_5038490875" evidence="9">
    <location>
        <begin position="22"/>
        <end position="398"/>
    </location>
</feature>
<feature type="active site" description="Proton donor/acceptor" evidence="7">
    <location>
        <position position="314"/>
    </location>
</feature>
<dbReference type="CDD" id="cd13432">
    <property type="entry name" value="LDT_IgD_like_2"/>
    <property type="match status" value="1"/>
</dbReference>
<sequence>MGGMRRSIIAMLGLGVALALAACAGDESEVRHARALTQLAGTGADVSYAEPLTLRMRAGQIESAEVVSADGEALPGDIDDDGRTWTSTTRPEPGTNYDVMVTASDSFGESHVFDDELTVAEVPDGDRLTLTMQPGNESVVGVGAPIVVRFTQPVTEREAVEREMHVSSDPQVVGSWHWVSDTEARFRPQEYWPAGTRVALDLELNGVQAGEELWGGRSYHLEFEVGSEHIAEIDANDYTMTVNVDGETEHTWNTSLGAPEFATRNGTYVVLEKFEERNMTSCNANITCDPSDPHYYDVDADWAVRLSYSGTFVHSAPWSEESQGEDNVSHGCINLNDANGETYFNMVRYGDIVTVENSTREADDLVERGDPGMVDWNQSWDEYVAGSAVGEAITTGEF</sequence>
<evidence type="ECO:0000256" key="8">
    <source>
        <dbReference type="SAM" id="MobiDB-lite"/>
    </source>
</evidence>
<comment type="pathway">
    <text evidence="1 7">Cell wall biogenesis; peptidoglycan biosynthesis.</text>
</comment>
<dbReference type="GO" id="GO:0018104">
    <property type="term" value="P:peptidoglycan-protein cross-linking"/>
    <property type="evidence" value="ECO:0007669"/>
    <property type="project" value="TreeGrafter"/>
</dbReference>
<dbReference type="Gene3D" id="2.60.40.3710">
    <property type="match status" value="1"/>
</dbReference>
<evidence type="ECO:0000256" key="7">
    <source>
        <dbReference type="PROSITE-ProRule" id="PRU01373"/>
    </source>
</evidence>
<keyword evidence="9" id="KW-0732">Signal</keyword>
<dbReference type="PROSITE" id="PS52029">
    <property type="entry name" value="LD_TPASE"/>
    <property type="match status" value="1"/>
</dbReference>
<evidence type="ECO:0000313" key="11">
    <source>
        <dbReference type="EMBL" id="NDL57814.1"/>
    </source>
</evidence>
<feature type="domain" description="L,D-TPase catalytic" evidence="10">
    <location>
        <begin position="229"/>
        <end position="356"/>
    </location>
</feature>
<dbReference type="Proteomes" id="UP000460435">
    <property type="component" value="Unassembled WGS sequence"/>
</dbReference>
<dbReference type="GO" id="GO:0071555">
    <property type="term" value="P:cell wall organization"/>
    <property type="evidence" value="ECO:0007669"/>
    <property type="project" value="UniProtKB-UniRule"/>
</dbReference>
<dbReference type="SUPFAM" id="SSF141523">
    <property type="entry name" value="L,D-transpeptidase catalytic domain-like"/>
    <property type="match status" value="1"/>
</dbReference>
<keyword evidence="3 7" id="KW-0133">Cell shape</keyword>
<dbReference type="Pfam" id="PF03734">
    <property type="entry name" value="YkuD"/>
    <property type="match status" value="1"/>
</dbReference>
<evidence type="ECO:0000256" key="6">
    <source>
        <dbReference type="ARBA" id="ARBA00023316"/>
    </source>
</evidence>
<evidence type="ECO:0000256" key="4">
    <source>
        <dbReference type="ARBA" id="ARBA00022984"/>
    </source>
</evidence>
<keyword evidence="12" id="KW-1185">Reference proteome</keyword>
<dbReference type="Pfam" id="PF17964">
    <property type="entry name" value="Big_10"/>
    <property type="match status" value="1"/>
</dbReference>
<dbReference type="GO" id="GO:0016746">
    <property type="term" value="F:acyltransferase activity"/>
    <property type="evidence" value="ECO:0007669"/>
    <property type="project" value="UniProtKB-KW"/>
</dbReference>
<evidence type="ECO:0000256" key="3">
    <source>
        <dbReference type="ARBA" id="ARBA00022960"/>
    </source>
</evidence>
<feature type="region of interest" description="Disordered" evidence="8">
    <location>
        <begin position="72"/>
        <end position="94"/>
    </location>
</feature>
<dbReference type="PROSITE" id="PS51257">
    <property type="entry name" value="PROKAR_LIPOPROTEIN"/>
    <property type="match status" value="1"/>
</dbReference>
<dbReference type="PANTHER" id="PTHR30582:SF2">
    <property type="entry name" value="L,D-TRANSPEPTIDASE YCIB-RELATED"/>
    <property type="match status" value="1"/>
</dbReference>